<dbReference type="Proteomes" id="UP000199627">
    <property type="component" value="Unassembled WGS sequence"/>
</dbReference>
<dbReference type="EMBL" id="FNKL01000002">
    <property type="protein sequence ID" value="SDQ41550.1"/>
    <property type="molecule type" value="Genomic_DNA"/>
</dbReference>
<reference evidence="2" key="1">
    <citation type="submission" date="2016-10" db="EMBL/GenBank/DDBJ databases">
        <authorList>
            <person name="Varghese N."/>
            <person name="Submissions S."/>
        </authorList>
    </citation>
    <scope>NUCLEOTIDE SEQUENCE [LARGE SCALE GENOMIC DNA]</scope>
    <source>
        <strain evidence="2">DSM 17072</strain>
    </source>
</reference>
<evidence type="ECO:0008006" key="3">
    <source>
        <dbReference type="Google" id="ProtNLM"/>
    </source>
</evidence>
<accession>A0A1H1APK0</accession>
<sequence length="148" mass="17245">MKNFIIFLGIFLNITTFGQQKEVKNENPKSISEVPNLAELRTKMKLDDVVTQADTAPEFPGGMEAFYRTFGEKMDVIEEKSRKINVRVYFIVEKNGFVRYVTALGENKKHLQAAETAIRRMFVRWKPAMINNEPVRFLYTFPLALKKY</sequence>
<dbReference type="OrthoDB" id="1095452at2"/>
<proteinExistence type="predicted"/>
<keyword evidence="2" id="KW-1185">Reference proteome</keyword>
<evidence type="ECO:0000313" key="1">
    <source>
        <dbReference type="EMBL" id="SDQ41550.1"/>
    </source>
</evidence>
<name>A0A1H1APK0_9FLAO</name>
<dbReference type="AlphaFoldDB" id="A0A1H1APK0"/>
<organism evidence="1 2">
    <name type="scientific">Chryseobacterium soldanellicola</name>
    <dbReference type="NCBI Taxonomy" id="311333"/>
    <lineage>
        <taxon>Bacteria</taxon>
        <taxon>Pseudomonadati</taxon>
        <taxon>Bacteroidota</taxon>
        <taxon>Flavobacteriia</taxon>
        <taxon>Flavobacteriales</taxon>
        <taxon>Weeksellaceae</taxon>
        <taxon>Chryseobacterium group</taxon>
        <taxon>Chryseobacterium</taxon>
    </lineage>
</organism>
<dbReference type="Gene3D" id="3.30.1150.10">
    <property type="match status" value="1"/>
</dbReference>
<gene>
    <name evidence="1" type="ORF">SAMN05421664_1523</name>
</gene>
<dbReference type="STRING" id="311333.SAMN05421664_1523"/>
<protein>
    <recommendedName>
        <fullName evidence="3">TonB protein C-terminal</fullName>
    </recommendedName>
</protein>
<dbReference type="RefSeq" id="WP_089755140.1">
    <property type="nucleotide sequence ID" value="NZ_FNKL01000002.1"/>
</dbReference>
<dbReference type="SUPFAM" id="SSF74653">
    <property type="entry name" value="TolA/TonB C-terminal domain"/>
    <property type="match status" value="1"/>
</dbReference>
<evidence type="ECO:0000313" key="2">
    <source>
        <dbReference type="Proteomes" id="UP000199627"/>
    </source>
</evidence>